<comment type="caution">
    <text evidence="4">The sequence shown here is derived from an EMBL/GenBank/DDBJ whole genome shotgun (WGS) entry which is preliminary data.</text>
</comment>
<accession>A0ABT8TAW0</accession>
<dbReference type="Gene3D" id="3.40.190.10">
    <property type="entry name" value="Periplasmic binding protein-like II"/>
    <property type="match status" value="2"/>
</dbReference>
<dbReference type="RefSeq" id="WP_302711892.1">
    <property type="nucleotide sequence ID" value="NZ_JAULRT010000035.1"/>
</dbReference>
<dbReference type="Pfam" id="PF00497">
    <property type="entry name" value="SBP_bac_3"/>
    <property type="match status" value="1"/>
</dbReference>
<evidence type="ECO:0000256" key="2">
    <source>
        <dbReference type="ARBA" id="ARBA00022729"/>
    </source>
</evidence>
<dbReference type="Proteomes" id="UP001168380">
    <property type="component" value="Unassembled WGS sequence"/>
</dbReference>
<evidence type="ECO:0000259" key="3">
    <source>
        <dbReference type="Pfam" id="PF00497"/>
    </source>
</evidence>
<dbReference type="PANTHER" id="PTHR35936:SF25">
    <property type="entry name" value="ABC TRANSPORTER SUBSTRATE-BINDING PROTEIN"/>
    <property type="match status" value="1"/>
</dbReference>
<dbReference type="InterPro" id="IPR001638">
    <property type="entry name" value="Solute-binding_3/MltF_N"/>
</dbReference>
<comment type="similarity">
    <text evidence="1">Belongs to the bacterial solute-binding protein 3 family.</text>
</comment>
<gene>
    <name evidence="4" type="ORF">QWI16_03685</name>
</gene>
<dbReference type="PANTHER" id="PTHR35936">
    <property type="entry name" value="MEMBRANE-BOUND LYTIC MUREIN TRANSGLYCOSYLASE F"/>
    <property type="match status" value="1"/>
</dbReference>
<sequence length="270" mass="29932">MFLAILGWIRTNGSAVLGVLLLTACVRAETITLVADQWCPYNCDPAAERPGFMVEIAQRAFAAEGIEVVYLTLPWLRALQATAHGSYDAVIGASVIEARGFVFPDIEQARMRNGIWALQGRAWQYAGVDSLKQVRLGATGGYSYGPAVERYLNHPDNAAGVTLLFGDEPLSRGISMLKRGRLDALLEDEQVMRYALRQSGEENALVLAGLVENTDEFSKIYIAFSSARENSDKYARILSEQTRRLRQSGELHDILAHYNLTDWQPSPMPH</sequence>
<proteinExistence type="inferred from homology"/>
<name>A0ABT8TAW0_9GAMM</name>
<dbReference type="SUPFAM" id="SSF53850">
    <property type="entry name" value="Periplasmic binding protein-like II"/>
    <property type="match status" value="1"/>
</dbReference>
<evidence type="ECO:0000256" key="1">
    <source>
        <dbReference type="ARBA" id="ARBA00010333"/>
    </source>
</evidence>
<keyword evidence="2" id="KW-0732">Signal</keyword>
<protein>
    <submittedName>
        <fullName evidence="4">Transporter substrate-binding domain-containing protein</fullName>
    </submittedName>
</protein>
<dbReference type="EMBL" id="JAULRT010000035">
    <property type="protein sequence ID" value="MDO3381260.1"/>
    <property type="molecule type" value="Genomic_DNA"/>
</dbReference>
<organism evidence="4 5">
    <name type="scientific">Gilvimarinus algae</name>
    <dbReference type="NCBI Taxonomy" id="3058037"/>
    <lineage>
        <taxon>Bacteria</taxon>
        <taxon>Pseudomonadati</taxon>
        <taxon>Pseudomonadota</taxon>
        <taxon>Gammaproteobacteria</taxon>
        <taxon>Cellvibrionales</taxon>
        <taxon>Cellvibrionaceae</taxon>
        <taxon>Gilvimarinus</taxon>
    </lineage>
</organism>
<evidence type="ECO:0000313" key="4">
    <source>
        <dbReference type="EMBL" id="MDO3381260.1"/>
    </source>
</evidence>
<keyword evidence="5" id="KW-1185">Reference proteome</keyword>
<reference evidence="4" key="1">
    <citation type="submission" date="2023-07" db="EMBL/GenBank/DDBJ databases">
        <title>Gilvimarinus algae sp. nov., isolated from the surface of Kelp.</title>
        <authorList>
            <person name="Sun Y.Y."/>
            <person name="Gong Y."/>
            <person name="Du Z.J."/>
        </authorList>
    </citation>
    <scope>NUCLEOTIDE SEQUENCE</scope>
    <source>
        <strain evidence="4">SDUM040014</strain>
    </source>
</reference>
<feature type="domain" description="Solute-binding protein family 3/N-terminal" evidence="3">
    <location>
        <begin position="35"/>
        <end position="258"/>
    </location>
</feature>
<evidence type="ECO:0000313" key="5">
    <source>
        <dbReference type="Proteomes" id="UP001168380"/>
    </source>
</evidence>